<dbReference type="AlphaFoldDB" id="A0A7T8EB32"/>
<sequence>MDADLQALKRLERRADKVAMKRDKLLPKWLPVVDDYLSQITNGETQPYDHPVFAHCTVWLFDVGDYDSALRFAFRAIELGQPTPERIKRTWPTFVAGTVLDWAQIQAENGHSLEPYFSQVFAKVKSEWKLPEPVTALYYKHAGLALIRGSDGTVKPSTVGDAAQLEQADQLLEQAALIYRNAQVKTIRNQIAMRLRALEAYKGQPADA</sequence>
<dbReference type="GO" id="GO:0004519">
    <property type="term" value="F:endonuclease activity"/>
    <property type="evidence" value="ECO:0007669"/>
    <property type="project" value="InterPro"/>
</dbReference>
<name>A0A7T8EB32_9GAMM</name>
<evidence type="ECO:0000313" key="1">
    <source>
        <dbReference type="EMBL" id="QQO83128.1"/>
    </source>
</evidence>
<gene>
    <name evidence="1" type="ORF">D7032_07565</name>
</gene>
<dbReference type="RefSeq" id="WP_397609128.1">
    <property type="nucleotide sequence ID" value="NZ_CP032664.1"/>
</dbReference>
<dbReference type="InterPro" id="IPR010270">
    <property type="entry name" value="Phage_P2_GpM"/>
</dbReference>
<proteinExistence type="predicted"/>
<organism evidence="1">
    <name type="scientific">Shewanella algae</name>
    <dbReference type="NCBI Taxonomy" id="38313"/>
    <lineage>
        <taxon>Bacteria</taxon>
        <taxon>Pseudomonadati</taxon>
        <taxon>Pseudomonadota</taxon>
        <taxon>Gammaproteobacteria</taxon>
        <taxon>Alteromonadales</taxon>
        <taxon>Shewanellaceae</taxon>
        <taxon>Shewanella</taxon>
    </lineage>
</organism>
<dbReference type="Pfam" id="PF05944">
    <property type="entry name" value="Phage_term_smal"/>
    <property type="match status" value="1"/>
</dbReference>
<evidence type="ECO:0008006" key="2">
    <source>
        <dbReference type="Google" id="ProtNLM"/>
    </source>
</evidence>
<dbReference type="GO" id="GO:0003677">
    <property type="term" value="F:DNA binding"/>
    <property type="evidence" value="ECO:0007669"/>
    <property type="project" value="InterPro"/>
</dbReference>
<reference evidence="1" key="1">
    <citation type="submission" date="2018-09" db="EMBL/GenBank/DDBJ databases">
        <title>Genome sequencing and analysis.</title>
        <authorList>
            <person name="Huang Y.-T."/>
        </authorList>
    </citation>
    <scope>NUCLEOTIDE SEQUENCE</scope>
    <source>
        <strain evidence="1">HIDE</strain>
    </source>
</reference>
<accession>A0A7T8EB32</accession>
<dbReference type="EMBL" id="CP032664">
    <property type="protein sequence ID" value="QQO83128.1"/>
    <property type="molecule type" value="Genomic_DNA"/>
</dbReference>
<protein>
    <recommendedName>
        <fullName evidence="2">Terminase</fullName>
    </recommendedName>
</protein>